<dbReference type="InterPro" id="IPR047057">
    <property type="entry name" value="MerR_fam"/>
</dbReference>
<dbReference type="EMBL" id="LT629772">
    <property type="protein sequence ID" value="SDT47159.1"/>
    <property type="molecule type" value="Genomic_DNA"/>
</dbReference>
<dbReference type="OrthoDB" id="3191171at2"/>
<dbReference type="SUPFAM" id="SSF46955">
    <property type="entry name" value="Putative DNA-binding domain"/>
    <property type="match status" value="1"/>
</dbReference>
<dbReference type="SMART" id="SM00422">
    <property type="entry name" value="HTH_MERR"/>
    <property type="match status" value="1"/>
</dbReference>
<sequence>MAANPTLRSIGQVLASLKGDFPDISISKIRFLESVGLLSPERAPSGYRRYSESDVERLRYILRVQKSHYLPLKVIREHLEMMDRGLEPPRLDPIRPQQPAEDDPDLTLGVAKDPAATAPDRTTTGSAAGPTDAAGPGAGQPGGQQTAGAGRQPSKPIRLSRADLLQASGLTDSALTELESIQVVVPRRGTQYYGREALAIAVAARRLAVYGIDSRHLRAFKLAADREIGLVEQAIAPHVRRGARDGRGDVAAEVTQLVIGVHAALIRTGMDH</sequence>
<dbReference type="Proteomes" id="UP000199103">
    <property type="component" value="Chromosome I"/>
</dbReference>
<dbReference type="GO" id="GO:0003677">
    <property type="term" value="F:DNA binding"/>
    <property type="evidence" value="ECO:0007669"/>
    <property type="project" value="UniProtKB-KW"/>
</dbReference>
<dbReference type="CDD" id="cd00592">
    <property type="entry name" value="HTH_MerR-like"/>
    <property type="match status" value="1"/>
</dbReference>
<dbReference type="InterPro" id="IPR000551">
    <property type="entry name" value="MerR-type_HTH_dom"/>
</dbReference>
<accession>A0A1H2AMQ5</accession>
<keyword evidence="5" id="KW-1185">Reference proteome</keyword>
<dbReference type="AlphaFoldDB" id="A0A1H2AMQ5"/>
<dbReference type="PANTHER" id="PTHR30204:SF89">
    <property type="entry name" value="HTH MERR-TYPE DOMAIN-CONTAINING PROTEIN"/>
    <property type="match status" value="1"/>
</dbReference>
<protein>
    <submittedName>
        <fullName evidence="4">MerR family regulatory protein</fullName>
    </submittedName>
</protein>
<evidence type="ECO:0000256" key="2">
    <source>
        <dbReference type="SAM" id="MobiDB-lite"/>
    </source>
</evidence>
<keyword evidence="1" id="KW-0238">DNA-binding</keyword>
<proteinExistence type="predicted"/>
<gene>
    <name evidence="4" type="ORF">SAMN04489812_6064</name>
</gene>
<dbReference type="PROSITE" id="PS50937">
    <property type="entry name" value="HTH_MERR_2"/>
    <property type="match status" value="1"/>
</dbReference>
<dbReference type="GO" id="GO:0003700">
    <property type="term" value="F:DNA-binding transcription factor activity"/>
    <property type="evidence" value="ECO:0007669"/>
    <property type="project" value="InterPro"/>
</dbReference>
<dbReference type="Pfam" id="PF13411">
    <property type="entry name" value="MerR_1"/>
    <property type="match status" value="1"/>
</dbReference>
<feature type="domain" description="HTH merR-type" evidence="3">
    <location>
        <begin position="23"/>
        <end position="81"/>
    </location>
</feature>
<evidence type="ECO:0000313" key="5">
    <source>
        <dbReference type="Proteomes" id="UP000199103"/>
    </source>
</evidence>
<dbReference type="Gene3D" id="1.10.1660.10">
    <property type="match status" value="1"/>
</dbReference>
<evidence type="ECO:0000259" key="3">
    <source>
        <dbReference type="PROSITE" id="PS50937"/>
    </source>
</evidence>
<reference evidence="4 5" key="1">
    <citation type="submission" date="2016-10" db="EMBL/GenBank/DDBJ databases">
        <authorList>
            <person name="de Groot N.N."/>
        </authorList>
    </citation>
    <scope>NUCLEOTIDE SEQUENCE [LARGE SCALE GENOMIC DNA]</scope>
    <source>
        <strain evidence="4 5">DSM 21800</strain>
    </source>
</reference>
<organism evidence="4 5">
    <name type="scientific">Microlunatus soli</name>
    <dbReference type="NCBI Taxonomy" id="630515"/>
    <lineage>
        <taxon>Bacteria</taxon>
        <taxon>Bacillati</taxon>
        <taxon>Actinomycetota</taxon>
        <taxon>Actinomycetes</taxon>
        <taxon>Propionibacteriales</taxon>
        <taxon>Propionibacteriaceae</taxon>
        <taxon>Microlunatus</taxon>
    </lineage>
</organism>
<feature type="region of interest" description="Disordered" evidence="2">
    <location>
        <begin position="86"/>
        <end position="155"/>
    </location>
</feature>
<dbReference type="PANTHER" id="PTHR30204">
    <property type="entry name" value="REDOX-CYCLING DRUG-SENSING TRANSCRIPTIONAL ACTIVATOR SOXR"/>
    <property type="match status" value="1"/>
</dbReference>
<evidence type="ECO:0000313" key="4">
    <source>
        <dbReference type="EMBL" id="SDT47159.1"/>
    </source>
</evidence>
<feature type="compositionally biased region" description="Low complexity" evidence="2">
    <location>
        <begin position="111"/>
        <end position="135"/>
    </location>
</feature>
<dbReference type="InterPro" id="IPR009061">
    <property type="entry name" value="DNA-bd_dom_put_sf"/>
</dbReference>
<dbReference type="STRING" id="630515.SAMN04489812_6064"/>
<evidence type="ECO:0000256" key="1">
    <source>
        <dbReference type="ARBA" id="ARBA00023125"/>
    </source>
</evidence>
<name>A0A1H2AMQ5_9ACTN</name>
<dbReference type="RefSeq" id="WP_091531228.1">
    <property type="nucleotide sequence ID" value="NZ_LT629772.1"/>
</dbReference>